<comment type="caution">
    <text evidence="1">The sequence shown here is derived from an EMBL/GenBank/DDBJ whole genome shotgun (WGS) entry which is preliminary data.</text>
</comment>
<evidence type="ECO:0000313" key="1">
    <source>
        <dbReference type="EMBL" id="KAH6930599.1"/>
    </source>
</evidence>
<name>A0ACB7S9L6_HYAAI</name>
<dbReference type="EMBL" id="CM023485">
    <property type="protein sequence ID" value="KAH6930599.1"/>
    <property type="molecule type" value="Genomic_DNA"/>
</dbReference>
<dbReference type="Proteomes" id="UP000821845">
    <property type="component" value="Chromosome 5"/>
</dbReference>
<keyword evidence="2" id="KW-1185">Reference proteome</keyword>
<gene>
    <name evidence="1" type="ORF">HPB50_015171</name>
</gene>
<accession>A0ACB7S9L6</accession>
<evidence type="ECO:0000313" key="2">
    <source>
        <dbReference type="Proteomes" id="UP000821845"/>
    </source>
</evidence>
<protein>
    <submittedName>
        <fullName evidence="1">Uncharacterized protein</fullName>
    </submittedName>
</protein>
<proteinExistence type="predicted"/>
<organism evidence="1 2">
    <name type="scientific">Hyalomma asiaticum</name>
    <name type="common">Tick</name>
    <dbReference type="NCBI Taxonomy" id="266040"/>
    <lineage>
        <taxon>Eukaryota</taxon>
        <taxon>Metazoa</taxon>
        <taxon>Ecdysozoa</taxon>
        <taxon>Arthropoda</taxon>
        <taxon>Chelicerata</taxon>
        <taxon>Arachnida</taxon>
        <taxon>Acari</taxon>
        <taxon>Parasitiformes</taxon>
        <taxon>Ixodida</taxon>
        <taxon>Ixodoidea</taxon>
        <taxon>Ixodidae</taxon>
        <taxon>Hyalomminae</taxon>
        <taxon>Hyalomma</taxon>
    </lineage>
</organism>
<sequence length="121" mass="13227">MPGVVFLDEPYAGVDVVARTRIYQRINSIKKRTECSMVLTSHSGGNKRKLSIAVALIGMPGVVFLDEPYAGVDVVARTRIYQKINGIKNRTECSVVLTSHSGFVSCRVEENAVQVIEAATE</sequence>
<reference evidence="1" key="1">
    <citation type="submission" date="2020-05" db="EMBL/GenBank/DDBJ databases">
        <title>Large-scale comparative analyses of tick genomes elucidate their genetic diversity and vector capacities.</title>
        <authorList>
            <person name="Jia N."/>
            <person name="Wang J."/>
            <person name="Shi W."/>
            <person name="Du L."/>
            <person name="Sun Y."/>
            <person name="Zhan W."/>
            <person name="Jiang J."/>
            <person name="Wang Q."/>
            <person name="Zhang B."/>
            <person name="Ji P."/>
            <person name="Sakyi L.B."/>
            <person name="Cui X."/>
            <person name="Yuan T."/>
            <person name="Jiang B."/>
            <person name="Yang W."/>
            <person name="Lam T.T.-Y."/>
            <person name="Chang Q."/>
            <person name="Ding S."/>
            <person name="Wang X."/>
            <person name="Zhu J."/>
            <person name="Ruan X."/>
            <person name="Zhao L."/>
            <person name="Wei J."/>
            <person name="Que T."/>
            <person name="Du C."/>
            <person name="Cheng J."/>
            <person name="Dai P."/>
            <person name="Han X."/>
            <person name="Huang E."/>
            <person name="Gao Y."/>
            <person name="Liu J."/>
            <person name="Shao H."/>
            <person name="Ye R."/>
            <person name="Li L."/>
            <person name="Wei W."/>
            <person name="Wang X."/>
            <person name="Wang C."/>
            <person name="Yang T."/>
            <person name="Huo Q."/>
            <person name="Li W."/>
            <person name="Guo W."/>
            <person name="Chen H."/>
            <person name="Zhou L."/>
            <person name="Ni X."/>
            <person name="Tian J."/>
            <person name="Zhou Y."/>
            <person name="Sheng Y."/>
            <person name="Liu T."/>
            <person name="Pan Y."/>
            <person name="Xia L."/>
            <person name="Li J."/>
            <person name="Zhao F."/>
            <person name="Cao W."/>
        </authorList>
    </citation>
    <scope>NUCLEOTIDE SEQUENCE</scope>
    <source>
        <strain evidence="1">Hyas-2018</strain>
    </source>
</reference>